<sequence length="281" mass="30966">MLYSVRSAVRFQFMKECLTNNLYYNSVLNYNQNKECAIMIGRFKHDDDVFYGNVNGDLVTSMDHESRTFELSELAVLPPATPSKIICIGLNYVDHAIELDMEIPTEPVIFMKPSSSVIGSGDKIVYPAMSQRVDYEAELAVVIGKGCRNISSENAMDVIAGYTCFNDVTARDLQQKDGQWTRSKSFDTFAPLGPFIVPKEELDPSDVTVSSLVNGEVRQSSSTSNLIFDIPHLIEFISGIMTLEVGDVIATGTPPGVGELERGDIVEVKIEGIGTLMNEVV</sequence>
<gene>
    <name evidence="3" type="ORF">SAMN04488587_1139</name>
</gene>
<evidence type="ECO:0000256" key="1">
    <source>
        <dbReference type="ARBA" id="ARBA00022723"/>
    </source>
</evidence>
<organism evidence="3 4">
    <name type="scientific">Methanococcoides vulcani</name>
    <dbReference type="NCBI Taxonomy" id="1353158"/>
    <lineage>
        <taxon>Archaea</taxon>
        <taxon>Methanobacteriati</taxon>
        <taxon>Methanobacteriota</taxon>
        <taxon>Stenosarchaea group</taxon>
        <taxon>Methanomicrobia</taxon>
        <taxon>Methanosarcinales</taxon>
        <taxon>Methanosarcinaceae</taxon>
        <taxon>Methanococcoides</taxon>
    </lineage>
</organism>
<dbReference type="FunFam" id="3.90.850.10:FF:000002">
    <property type="entry name" value="2-hydroxyhepta-2,4-diene-1,7-dioate isomerase"/>
    <property type="match status" value="1"/>
</dbReference>
<dbReference type="EMBL" id="FOHQ01000002">
    <property type="protein sequence ID" value="SES81099.1"/>
    <property type="molecule type" value="Genomic_DNA"/>
</dbReference>
<dbReference type="SUPFAM" id="SSF56529">
    <property type="entry name" value="FAH"/>
    <property type="match status" value="1"/>
</dbReference>
<dbReference type="STRING" id="1353158.SAMN04488587_1139"/>
<dbReference type="GO" id="GO:0019752">
    <property type="term" value="P:carboxylic acid metabolic process"/>
    <property type="evidence" value="ECO:0007669"/>
    <property type="project" value="UniProtKB-ARBA"/>
</dbReference>
<dbReference type="InterPro" id="IPR036663">
    <property type="entry name" value="Fumarylacetoacetase_C_sf"/>
</dbReference>
<dbReference type="GO" id="GO:0046872">
    <property type="term" value="F:metal ion binding"/>
    <property type="evidence" value="ECO:0007669"/>
    <property type="project" value="UniProtKB-KW"/>
</dbReference>
<evidence type="ECO:0000313" key="3">
    <source>
        <dbReference type="EMBL" id="SES81099.1"/>
    </source>
</evidence>
<dbReference type="Pfam" id="PF01557">
    <property type="entry name" value="FAA_hydrolase"/>
    <property type="match status" value="1"/>
</dbReference>
<dbReference type="Gene3D" id="3.90.850.10">
    <property type="entry name" value="Fumarylacetoacetase-like, C-terminal domain"/>
    <property type="match status" value="1"/>
</dbReference>
<dbReference type="InterPro" id="IPR011234">
    <property type="entry name" value="Fumarylacetoacetase-like_C"/>
</dbReference>
<dbReference type="Proteomes" id="UP000243338">
    <property type="component" value="Unassembled WGS sequence"/>
</dbReference>
<accession>A0A1H9ZIE2</accession>
<dbReference type="AlphaFoldDB" id="A0A1H9ZIE2"/>
<dbReference type="GO" id="GO:0016853">
    <property type="term" value="F:isomerase activity"/>
    <property type="evidence" value="ECO:0007669"/>
    <property type="project" value="UniProtKB-ARBA"/>
</dbReference>
<evidence type="ECO:0000313" key="4">
    <source>
        <dbReference type="Proteomes" id="UP000243338"/>
    </source>
</evidence>
<proteinExistence type="predicted"/>
<dbReference type="PANTHER" id="PTHR11820">
    <property type="entry name" value="ACYLPYRUVASE"/>
    <property type="match status" value="1"/>
</dbReference>
<dbReference type="GO" id="GO:0018773">
    <property type="term" value="F:acetylpyruvate hydrolase activity"/>
    <property type="evidence" value="ECO:0007669"/>
    <property type="project" value="TreeGrafter"/>
</dbReference>
<protein>
    <submittedName>
        <fullName evidence="3">2-keto-4-pentenoate hydratase/2-oxohepta-3-ene-1,7-dioic acid hydratase (Catechol pathway)</fullName>
    </submittedName>
</protein>
<name>A0A1H9ZIE2_9EURY</name>
<feature type="domain" description="Fumarylacetoacetase-like C-terminal" evidence="2">
    <location>
        <begin position="84"/>
        <end position="281"/>
    </location>
</feature>
<reference evidence="4" key="1">
    <citation type="submission" date="2016-10" db="EMBL/GenBank/DDBJ databases">
        <authorList>
            <person name="Varghese N."/>
            <person name="Submissions S."/>
        </authorList>
    </citation>
    <scope>NUCLEOTIDE SEQUENCE [LARGE SCALE GENOMIC DNA]</scope>
    <source>
        <strain evidence="4">SLH 33</strain>
    </source>
</reference>
<keyword evidence="4" id="KW-1185">Reference proteome</keyword>
<evidence type="ECO:0000259" key="2">
    <source>
        <dbReference type="Pfam" id="PF01557"/>
    </source>
</evidence>
<dbReference type="PANTHER" id="PTHR11820:SF7">
    <property type="entry name" value="ACYLPYRUVASE FAHD1, MITOCHONDRIAL"/>
    <property type="match status" value="1"/>
</dbReference>
<keyword evidence="1" id="KW-0479">Metal-binding</keyword>